<reference evidence="6 7" key="1">
    <citation type="submission" date="2019-08" db="EMBL/GenBank/DDBJ databases">
        <authorList>
            <person name="Chen S.-C."/>
            <person name="Lai M.-C."/>
            <person name="You Y.-T."/>
        </authorList>
    </citation>
    <scope>NUCLEOTIDE SEQUENCE [LARGE SCALE GENOMIC DNA]</scope>
    <source>
        <strain evidence="6 7">P2F9704a</strain>
    </source>
</reference>
<evidence type="ECO:0000313" key="6">
    <source>
        <dbReference type="EMBL" id="MCQ1537648.1"/>
    </source>
</evidence>
<dbReference type="GO" id="GO:0046872">
    <property type="term" value="F:metal ion binding"/>
    <property type="evidence" value="ECO:0007669"/>
    <property type="project" value="UniProtKB-KW"/>
</dbReference>
<keyword evidence="7" id="KW-1185">Reference proteome</keyword>
<accession>A0ABD4TIQ8</accession>
<dbReference type="PANTHER" id="PTHR12682:SF11">
    <property type="entry name" value="PROTEIN ARCHEASE"/>
    <property type="match status" value="1"/>
</dbReference>
<dbReference type="InterPro" id="IPR023572">
    <property type="entry name" value="Archease_dom"/>
</dbReference>
<dbReference type="RefSeq" id="WP_255331560.1">
    <property type="nucleotide sequence ID" value="NZ_VOTZ01000002.1"/>
</dbReference>
<dbReference type="Gene3D" id="3.55.10.10">
    <property type="entry name" value="Archease domain"/>
    <property type="match status" value="1"/>
</dbReference>
<feature type="domain" description="Archease" evidence="5">
    <location>
        <begin position="8"/>
        <end position="139"/>
    </location>
</feature>
<keyword evidence="3" id="KW-0479">Metal-binding</keyword>
<evidence type="ECO:0000256" key="2">
    <source>
        <dbReference type="ARBA" id="ARBA00022694"/>
    </source>
</evidence>
<dbReference type="InterPro" id="IPR002804">
    <property type="entry name" value="Archease"/>
</dbReference>
<evidence type="ECO:0000259" key="5">
    <source>
        <dbReference type="Pfam" id="PF01951"/>
    </source>
</evidence>
<comment type="caution">
    <text evidence="6">The sequence shown here is derived from an EMBL/GenBank/DDBJ whole genome shotgun (WGS) entry which is preliminary data.</text>
</comment>
<dbReference type="EMBL" id="VOTZ01000002">
    <property type="protein sequence ID" value="MCQ1537648.1"/>
    <property type="molecule type" value="Genomic_DNA"/>
</dbReference>
<evidence type="ECO:0000256" key="1">
    <source>
        <dbReference type="ARBA" id="ARBA00007963"/>
    </source>
</evidence>
<name>A0ABD4TIQ8_9EURY</name>
<evidence type="ECO:0000313" key="7">
    <source>
        <dbReference type="Proteomes" id="UP001524383"/>
    </source>
</evidence>
<gene>
    <name evidence="6" type="ORF">FTO68_01395</name>
</gene>
<keyword evidence="4" id="KW-0106">Calcium</keyword>
<dbReference type="PANTHER" id="PTHR12682">
    <property type="entry name" value="ARCHEASE"/>
    <property type="match status" value="1"/>
</dbReference>
<keyword evidence="2" id="KW-0819">tRNA processing</keyword>
<dbReference type="InterPro" id="IPR036820">
    <property type="entry name" value="Archease_dom_sf"/>
</dbReference>
<dbReference type="Pfam" id="PF01951">
    <property type="entry name" value="Archease"/>
    <property type="match status" value="1"/>
</dbReference>
<dbReference type="GO" id="GO:0008033">
    <property type="term" value="P:tRNA processing"/>
    <property type="evidence" value="ECO:0007669"/>
    <property type="project" value="UniProtKB-KW"/>
</dbReference>
<dbReference type="Proteomes" id="UP001524383">
    <property type="component" value="Unassembled WGS sequence"/>
</dbReference>
<organism evidence="6 7">
    <name type="scientific">Methanocalculus taiwanensis</name>
    <dbReference type="NCBI Taxonomy" id="106207"/>
    <lineage>
        <taxon>Archaea</taxon>
        <taxon>Methanobacteriati</taxon>
        <taxon>Methanobacteriota</taxon>
        <taxon>Stenosarchaea group</taxon>
        <taxon>Methanomicrobia</taxon>
        <taxon>Methanomicrobiales</taxon>
        <taxon>Methanocalculaceae</taxon>
        <taxon>Methanocalculus</taxon>
    </lineage>
</organism>
<evidence type="ECO:0000256" key="4">
    <source>
        <dbReference type="ARBA" id="ARBA00022837"/>
    </source>
</evidence>
<dbReference type="AlphaFoldDB" id="A0ABD4TIQ8"/>
<dbReference type="SUPFAM" id="SSF69819">
    <property type="entry name" value="MTH1598-like"/>
    <property type="match status" value="1"/>
</dbReference>
<comment type="similarity">
    <text evidence="1">Belongs to the archease family.</text>
</comment>
<protein>
    <submittedName>
        <fullName evidence="6">Archease</fullName>
    </submittedName>
</protein>
<sequence>MVNQMGIEELEHTADVRIRIRAESHEELFTLASSALFSILYTGDCRIERERELKVSGDNIEDLLWDFLSELLYISEVESFVVCETSVCFIGNDLYATIRGETFHPERHGGGREVKGISYSDLFIREMDSMICSEIIFDI</sequence>
<proteinExistence type="inferred from homology"/>
<evidence type="ECO:0000256" key="3">
    <source>
        <dbReference type="ARBA" id="ARBA00022723"/>
    </source>
</evidence>